<dbReference type="GO" id="GO:0005759">
    <property type="term" value="C:mitochondrial matrix"/>
    <property type="evidence" value="ECO:0007669"/>
    <property type="project" value="TreeGrafter"/>
</dbReference>
<evidence type="ECO:0000259" key="2">
    <source>
        <dbReference type="Pfam" id="PF17408"/>
    </source>
</evidence>
<dbReference type="Pfam" id="PF05292">
    <property type="entry name" value="MCD"/>
    <property type="match status" value="1"/>
</dbReference>
<keyword evidence="4" id="KW-1185">Reference proteome</keyword>
<dbReference type="Proteomes" id="UP001152759">
    <property type="component" value="Chromosome 2"/>
</dbReference>
<accession>A0A9P0A5F1</accession>
<feature type="domain" description="Malonyl-CoA decarboxylase N-terminal" evidence="2">
    <location>
        <begin position="133"/>
        <end position="228"/>
    </location>
</feature>
<dbReference type="PANTHER" id="PTHR28641">
    <property type="match status" value="1"/>
</dbReference>
<dbReference type="FunFam" id="3.40.630.150:FF:000001">
    <property type="entry name" value="Malonyl-CoA decarboxylase, mitochondrial"/>
    <property type="match status" value="1"/>
</dbReference>
<proteinExistence type="predicted"/>
<dbReference type="GO" id="GO:0006633">
    <property type="term" value="P:fatty acid biosynthetic process"/>
    <property type="evidence" value="ECO:0007669"/>
    <property type="project" value="InterPro"/>
</dbReference>
<dbReference type="Pfam" id="PF17408">
    <property type="entry name" value="MCD_N"/>
    <property type="match status" value="1"/>
</dbReference>
<reference evidence="3" key="1">
    <citation type="submission" date="2021-12" db="EMBL/GenBank/DDBJ databases">
        <authorList>
            <person name="King R."/>
        </authorList>
    </citation>
    <scope>NUCLEOTIDE SEQUENCE</scope>
</reference>
<dbReference type="InterPro" id="IPR007956">
    <property type="entry name" value="Malonyl_CoA_deC_C"/>
</dbReference>
<protein>
    <recommendedName>
        <fullName evidence="5">Malonyl-CoA decarboxylase</fullName>
    </recommendedName>
</protein>
<dbReference type="InterPro" id="IPR035372">
    <property type="entry name" value="MCD_N"/>
</dbReference>
<dbReference type="GO" id="GO:0005782">
    <property type="term" value="C:peroxisomal matrix"/>
    <property type="evidence" value="ECO:0007669"/>
    <property type="project" value="TreeGrafter"/>
</dbReference>
<feature type="domain" description="Malonyl-CoA decarboxylase C-terminal" evidence="1">
    <location>
        <begin position="231"/>
        <end position="504"/>
    </location>
</feature>
<dbReference type="GO" id="GO:0050080">
    <property type="term" value="F:malonyl-CoA decarboxylase activity"/>
    <property type="evidence" value="ECO:0007669"/>
    <property type="project" value="InterPro"/>
</dbReference>
<dbReference type="Gene3D" id="3.40.630.150">
    <property type="entry name" value="Malonyl-CoA decarboxylase, catalytic domain"/>
    <property type="match status" value="1"/>
</dbReference>
<dbReference type="AlphaFoldDB" id="A0A9P0A5F1"/>
<dbReference type="InterPro" id="IPR042303">
    <property type="entry name" value="Malonyl_CoA_deC_C_sf"/>
</dbReference>
<dbReference type="PANTHER" id="PTHR28641:SF1">
    <property type="entry name" value="MALONYL-COA DECARBOXYLASE, MITOCHONDRIAL"/>
    <property type="match status" value="1"/>
</dbReference>
<name>A0A9P0A5F1_BEMTA</name>
<evidence type="ECO:0000259" key="1">
    <source>
        <dbReference type="Pfam" id="PF05292"/>
    </source>
</evidence>
<evidence type="ECO:0008006" key="5">
    <source>
        <dbReference type="Google" id="ProtNLM"/>
    </source>
</evidence>
<dbReference type="Gene3D" id="1.20.140.90">
    <property type="entry name" value="Malonyl-CoA decarboxylase, oligemerization domain"/>
    <property type="match status" value="1"/>
</dbReference>
<dbReference type="InterPro" id="IPR038351">
    <property type="entry name" value="MCD_N_sf"/>
</dbReference>
<dbReference type="InterPro" id="IPR038917">
    <property type="entry name" value="Malonyl_CoA_deC"/>
</dbReference>
<dbReference type="KEGG" id="btab:109040127"/>
<dbReference type="GO" id="GO:0006085">
    <property type="term" value="P:acetyl-CoA biosynthetic process"/>
    <property type="evidence" value="ECO:0007669"/>
    <property type="project" value="TreeGrafter"/>
</dbReference>
<gene>
    <name evidence="3" type="ORF">BEMITA_LOCUS4248</name>
</gene>
<dbReference type="EMBL" id="OU963863">
    <property type="protein sequence ID" value="CAH0384967.1"/>
    <property type="molecule type" value="Genomic_DNA"/>
</dbReference>
<sequence>MNCSSKVFFKGLLPKYYVNIFRGSVSLTSKLDLKHSVQTHSFRVFCDDNKFFDNQSKYSTHSRNLFSSSKSLSVFGSKMSAEQLFNCVESILASQDKHVSATQEVAVKSFFSHYTVLDQEEKFKFLRKLACDFDVNHEAVTKHILNTKTQSMDQNDLTVIENKLRTLLTPSYLLLFKTVGRFQNGVKFLVDLRENILQLQSKLTAMAPESSPVKQMNLTLKNLISDWFSVGFLELQRITWKSSCQMLQKISEYEAVHPMRSWTDLKRRVGPYRRCFVYTHFAMPDEPLVVLHTALCKNIVSSTSEIFSSSSNSKQLIDSRDEPADEENMENINTAIFYSISSTQPGLQGIELGNHLIKRVVREVQSELPQISQFSTISPIPGFTLWLMDRFKQWESGATFNQFPVDEIKKFLGQDDESFWRRLRQLFASNAWYKEPALREILEEPLMKLCAHYLFNEKKRSYALNSVANFHLRNGAVMWRINWLADVSPRGLSNSCGIMVNYRYFLPEVEANSDNYLKNQVIAASESVQKLASDRLLTAKL</sequence>
<evidence type="ECO:0000313" key="3">
    <source>
        <dbReference type="EMBL" id="CAH0384967.1"/>
    </source>
</evidence>
<dbReference type="GO" id="GO:2001294">
    <property type="term" value="P:malonyl-CoA catabolic process"/>
    <property type="evidence" value="ECO:0007669"/>
    <property type="project" value="TreeGrafter"/>
</dbReference>
<organism evidence="3 4">
    <name type="scientific">Bemisia tabaci</name>
    <name type="common">Sweetpotato whitefly</name>
    <name type="synonym">Aleurodes tabaci</name>
    <dbReference type="NCBI Taxonomy" id="7038"/>
    <lineage>
        <taxon>Eukaryota</taxon>
        <taxon>Metazoa</taxon>
        <taxon>Ecdysozoa</taxon>
        <taxon>Arthropoda</taxon>
        <taxon>Hexapoda</taxon>
        <taxon>Insecta</taxon>
        <taxon>Pterygota</taxon>
        <taxon>Neoptera</taxon>
        <taxon>Paraneoptera</taxon>
        <taxon>Hemiptera</taxon>
        <taxon>Sternorrhyncha</taxon>
        <taxon>Aleyrodoidea</taxon>
        <taxon>Aleyrodidae</taxon>
        <taxon>Aleyrodinae</taxon>
        <taxon>Bemisia</taxon>
    </lineage>
</organism>
<evidence type="ECO:0000313" key="4">
    <source>
        <dbReference type="Proteomes" id="UP001152759"/>
    </source>
</evidence>